<proteinExistence type="predicted"/>
<accession>A0A497X4K1</accession>
<reference evidence="1 2" key="1">
    <citation type="submission" date="2018-10" db="EMBL/GenBank/DDBJ databases">
        <title>Genomic Encyclopedia of Archaeal and Bacterial Type Strains, Phase II (KMG-II): from individual species to whole genera.</title>
        <authorList>
            <person name="Goeker M."/>
        </authorList>
    </citation>
    <scope>NUCLEOTIDE SEQUENCE [LARGE SCALE GENOMIC DNA]</scope>
    <source>
        <strain evidence="1 2">DSM 29466</strain>
    </source>
</reference>
<dbReference type="AlphaFoldDB" id="A0A497X4K1"/>
<evidence type="ECO:0008006" key="3">
    <source>
        <dbReference type="Google" id="ProtNLM"/>
    </source>
</evidence>
<dbReference type="Proteomes" id="UP000269157">
    <property type="component" value="Unassembled WGS sequence"/>
</dbReference>
<gene>
    <name evidence="1" type="ORF">BCF46_0344</name>
</gene>
<dbReference type="InterPro" id="IPR016181">
    <property type="entry name" value="Acyl_CoA_acyltransferase"/>
</dbReference>
<organism evidence="1 2">
    <name type="scientific">Litoreibacter meonggei</name>
    <dbReference type="NCBI Taxonomy" id="1049199"/>
    <lineage>
        <taxon>Bacteria</taxon>
        <taxon>Pseudomonadati</taxon>
        <taxon>Pseudomonadota</taxon>
        <taxon>Alphaproteobacteria</taxon>
        <taxon>Rhodobacterales</taxon>
        <taxon>Roseobacteraceae</taxon>
        <taxon>Litoreibacter</taxon>
    </lineage>
</organism>
<dbReference type="SUPFAM" id="SSF55729">
    <property type="entry name" value="Acyl-CoA N-acyltransferases (Nat)"/>
    <property type="match status" value="1"/>
</dbReference>
<name>A0A497X4K1_9RHOB</name>
<sequence>MSVTIRPAELLDLKPMVDLLVLDAKQRAAENPTLWKLAPDAQDKITSSIQTAMENENPPFRQQWLLAESGGEIVGLTHSILLPVPPIYAGEFGAPGLIMEDCFVVDAAPDGTAQSLLEAAEADLVKAGAKVLLASSIAEGAWATEYSAQNYEPLTLYFAKIGLTASAGFKGVRQATESDVPAIVASSADNRQILNDLHSFWKPHPEADTRFGNWMSRSLTLPDRDMFVSETEGVFRGYAVSQPATALHFPIAHDVSGIGFMDDYFHTDFESHDALRENGTAASALFRTAESALKSRGNNAALIVCPAAWSSKISLLQNEGYEPAIVWYIKR</sequence>
<evidence type="ECO:0000313" key="2">
    <source>
        <dbReference type="Proteomes" id="UP000269157"/>
    </source>
</evidence>
<keyword evidence="2" id="KW-1185">Reference proteome</keyword>
<evidence type="ECO:0000313" key="1">
    <source>
        <dbReference type="EMBL" id="RLJ60147.1"/>
    </source>
</evidence>
<dbReference type="OrthoDB" id="7844820at2"/>
<comment type="caution">
    <text evidence="1">The sequence shown here is derived from an EMBL/GenBank/DDBJ whole genome shotgun (WGS) entry which is preliminary data.</text>
</comment>
<dbReference type="Gene3D" id="3.40.630.30">
    <property type="match status" value="2"/>
</dbReference>
<dbReference type="RefSeq" id="WP_121021095.1">
    <property type="nucleotide sequence ID" value="NZ_RCCE01000001.1"/>
</dbReference>
<dbReference type="EMBL" id="RCCE01000001">
    <property type="protein sequence ID" value="RLJ60147.1"/>
    <property type="molecule type" value="Genomic_DNA"/>
</dbReference>
<protein>
    <recommendedName>
        <fullName evidence="3">N-acetyltransferase domain-containing protein</fullName>
    </recommendedName>
</protein>